<evidence type="ECO:0000256" key="1">
    <source>
        <dbReference type="ARBA" id="ARBA00022490"/>
    </source>
</evidence>
<dbReference type="InterPro" id="IPR000397">
    <property type="entry name" value="Heat_shock_Hsp33"/>
</dbReference>
<evidence type="ECO:0000313" key="6">
    <source>
        <dbReference type="EMBL" id="TCV80240.1"/>
    </source>
</evidence>
<organism evidence="6 7">
    <name type="scientific">Sulfurirhabdus autotrophica</name>
    <dbReference type="NCBI Taxonomy" id="1706046"/>
    <lineage>
        <taxon>Bacteria</taxon>
        <taxon>Pseudomonadati</taxon>
        <taxon>Pseudomonadota</taxon>
        <taxon>Betaproteobacteria</taxon>
        <taxon>Nitrosomonadales</taxon>
        <taxon>Sulfuricellaceae</taxon>
        <taxon>Sulfurirhabdus</taxon>
    </lineage>
</organism>
<keyword evidence="5" id="KW-0676">Redox-active center</keyword>
<evidence type="ECO:0000313" key="7">
    <source>
        <dbReference type="Proteomes" id="UP000295367"/>
    </source>
</evidence>
<dbReference type="NCBIfam" id="NF001033">
    <property type="entry name" value="PRK00114.1"/>
    <property type="match status" value="1"/>
</dbReference>
<reference evidence="6 7" key="1">
    <citation type="submission" date="2019-03" db="EMBL/GenBank/DDBJ databases">
        <title>Genomic Encyclopedia of Type Strains, Phase IV (KMG-IV): sequencing the most valuable type-strain genomes for metagenomic binning, comparative biology and taxonomic classification.</title>
        <authorList>
            <person name="Goeker M."/>
        </authorList>
    </citation>
    <scope>NUCLEOTIDE SEQUENCE [LARGE SCALE GENOMIC DNA]</scope>
    <source>
        <strain evidence="6 7">DSM 100309</strain>
    </source>
</reference>
<accession>A0A4R3XRR7</accession>
<keyword evidence="3" id="KW-1015">Disulfide bond</keyword>
<sequence>MKEQDSLHRFVFENSPVRGEIVNLDATWRAVLEKHAYPLPLQTLLGEMMAAAALLAATLKFSGTLIMQMHGSGPVKLLVVECTSEMTMRATAKWDGEIADGSISDLLGEGRFAITIDPEEEGKQSYQGIVSLEGATVSEVLESYMQRSEQLETRLWLEADAGQAAGMLLQKLPQEENEEDDAWNRAVHLGSTISREELLNLPATEIMFRLFHEEDIRAFERTPVSFRCSCSQERVANMLRMLGQEEVHSILDELETIEVDCEFCNRHYAFDAVDAEQLFVTNVITAVPPTVH</sequence>
<dbReference type="AlphaFoldDB" id="A0A4R3XRR7"/>
<keyword evidence="1" id="KW-0963">Cytoplasm</keyword>
<dbReference type="GO" id="GO:0051082">
    <property type="term" value="F:unfolded protein binding"/>
    <property type="evidence" value="ECO:0007669"/>
    <property type="project" value="InterPro"/>
</dbReference>
<proteinExistence type="predicted"/>
<dbReference type="GO" id="GO:0042026">
    <property type="term" value="P:protein refolding"/>
    <property type="evidence" value="ECO:0007669"/>
    <property type="project" value="TreeGrafter"/>
</dbReference>
<dbReference type="GO" id="GO:0005737">
    <property type="term" value="C:cytoplasm"/>
    <property type="evidence" value="ECO:0007669"/>
    <property type="project" value="InterPro"/>
</dbReference>
<dbReference type="GO" id="GO:0044183">
    <property type="term" value="F:protein folding chaperone"/>
    <property type="evidence" value="ECO:0007669"/>
    <property type="project" value="TreeGrafter"/>
</dbReference>
<name>A0A4R3XRR7_9PROT</name>
<dbReference type="CDD" id="cd00498">
    <property type="entry name" value="Hsp33"/>
    <property type="match status" value="1"/>
</dbReference>
<dbReference type="Gene3D" id="1.10.287.480">
    <property type="entry name" value="helix hairpin bin"/>
    <property type="match status" value="1"/>
</dbReference>
<evidence type="ECO:0000256" key="5">
    <source>
        <dbReference type="ARBA" id="ARBA00023284"/>
    </source>
</evidence>
<protein>
    <submittedName>
        <fullName evidence="6">Molecular chaperone Hsp33</fullName>
    </submittedName>
</protein>
<dbReference type="PANTHER" id="PTHR30111">
    <property type="entry name" value="33 KDA CHAPERONIN"/>
    <property type="match status" value="1"/>
</dbReference>
<gene>
    <name evidence="6" type="ORF">EDC63_12929</name>
</gene>
<dbReference type="PANTHER" id="PTHR30111:SF1">
    <property type="entry name" value="33 KDA CHAPERONIN"/>
    <property type="match status" value="1"/>
</dbReference>
<dbReference type="Gene3D" id="3.55.30.10">
    <property type="entry name" value="Hsp33 domain"/>
    <property type="match status" value="1"/>
</dbReference>
<dbReference type="Proteomes" id="UP000295367">
    <property type="component" value="Unassembled WGS sequence"/>
</dbReference>
<dbReference type="PIRSF" id="PIRSF005261">
    <property type="entry name" value="Heat_shock_Hsp33"/>
    <property type="match status" value="1"/>
</dbReference>
<dbReference type="InterPro" id="IPR023212">
    <property type="entry name" value="Hsp33_helix_hairpin_bin_dom_sf"/>
</dbReference>
<dbReference type="EMBL" id="SMCO01000029">
    <property type="protein sequence ID" value="TCV80240.1"/>
    <property type="molecule type" value="Genomic_DNA"/>
</dbReference>
<evidence type="ECO:0000256" key="2">
    <source>
        <dbReference type="ARBA" id="ARBA00022833"/>
    </source>
</evidence>
<dbReference type="InterPro" id="IPR016154">
    <property type="entry name" value="Heat_shock_Hsp33_C"/>
</dbReference>
<keyword evidence="7" id="KW-1185">Reference proteome</keyword>
<dbReference type="InterPro" id="IPR016153">
    <property type="entry name" value="Heat_shock_Hsp33_N"/>
</dbReference>
<dbReference type="SUPFAM" id="SSF64397">
    <property type="entry name" value="Hsp33 domain"/>
    <property type="match status" value="1"/>
</dbReference>
<dbReference type="OrthoDB" id="9793753at2"/>
<evidence type="ECO:0000256" key="3">
    <source>
        <dbReference type="ARBA" id="ARBA00023157"/>
    </source>
</evidence>
<keyword evidence="2" id="KW-0862">Zinc</keyword>
<evidence type="ECO:0000256" key="4">
    <source>
        <dbReference type="ARBA" id="ARBA00023186"/>
    </source>
</evidence>
<dbReference type="RefSeq" id="WP_124948042.1">
    <property type="nucleotide sequence ID" value="NZ_BHVT01000075.1"/>
</dbReference>
<dbReference type="SUPFAM" id="SSF118352">
    <property type="entry name" value="HSP33 redox switch-like"/>
    <property type="match status" value="1"/>
</dbReference>
<keyword evidence="4" id="KW-0143">Chaperone</keyword>
<dbReference type="Pfam" id="PF01430">
    <property type="entry name" value="HSP33"/>
    <property type="match status" value="1"/>
</dbReference>
<comment type="caution">
    <text evidence="6">The sequence shown here is derived from an EMBL/GenBank/DDBJ whole genome shotgun (WGS) entry which is preliminary data.</text>
</comment>
<dbReference type="Gene3D" id="3.90.1280.10">
    <property type="entry name" value="HSP33 redox switch-like"/>
    <property type="match status" value="1"/>
</dbReference>